<keyword evidence="3" id="KW-1185">Reference proteome</keyword>
<comment type="caution">
    <text evidence="2">The sequence shown here is derived from an EMBL/GenBank/DDBJ whole genome shotgun (WGS) entry which is preliminary data.</text>
</comment>
<gene>
    <name evidence="2" type="ORF">CKO31_02100</name>
</gene>
<dbReference type="EMBL" id="NRRV01000003">
    <property type="protein sequence ID" value="MBK1629549.1"/>
    <property type="molecule type" value="Genomic_DNA"/>
</dbReference>
<dbReference type="Gene3D" id="1.10.1220.10">
    <property type="entry name" value="Met repressor-like"/>
    <property type="match status" value="1"/>
</dbReference>
<dbReference type="SUPFAM" id="SSF47598">
    <property type="entry name" value="Ribbon-helix-helix"/>
    <property type="match status" value="1"/>
</dbReference>
<reference evidence="2 3" key="1">
    <citation type="journal article" date="2020" name="Microorganisms">
        <title>Osmotic Adaptation and Compatible Solute Biosynthesis of Phototrophic Bacteria as Revealed from Genome Analyses.</title>
        <authorList>
            <person name="Imhoff J.F."/>
            <person name="Rahn T."/>
            <person name="Kunzel S."/>
            <person name="Keller A."/>
            <person name="Neulinger S.C."/>
        </authorList>
    </citation>
    <scope>NUCLEOTIDE SEQUENCE [LARGE SCALE GENOMIC DNA]</scope>
    <source>
        <strain evidence="2 3">DSM 6210</strain>
    </source>
</reference>
<dbReference type="InterPro" id="IPR053853">
    <property type="entry name" value="FitA-like_RHH"/>
</dbReference>
<accession>A0ABS1CCD0</accession>
<proteinExistence type="predicted"/>
<dbReference type="InterPro" id="IPR013321">
    <property type="entry name" value="Arc_rbn_hlx_hlx"/>
</dbReference>
<protein>
    <recommendedName>
        <fullName evidence="1">Antitoxin FitA-like ribbon-helix-helix domain-containing protein</fullName>
    </recommendedName>
</protein>
<name>A0ABS1CCD0_9GAMM</name>
<evidence type="ECO:0000313" key="2">
    <source>
        <dbReference type="EMBL" id="MBK1629549.1"/>
    </source>
</evidence>
<organism evidence="2 3">
    <name type="scientific">Thiohalocapsa halophila</name>
    <dbReference type="NCBI Taxonomy" id="69359"/>
    <lineage>
        <taxon>Bacteria</taxon>
        <taxon>Pseudomonadati</taxon>
        <taxon>Pseudomonadota</taxon>
        <taxon>Gammaproteobacteria</taxon>
        <taxon>Chromatiales</taxon>
        <taxon>Chromatiaceae</taxon>
        <taxon>Thiohalocapsa</taxon>
    </lineage>
</organism>
<sequence>MQSFAVTNGVKGLVMTSITVRNLSEETKTRLRQQAVASGRSLEAHVRSLLDQAAGAPQPTSAVRFPHDLIALLEPGADIEPLIAEQHEQQSPVEL</sequence>
<dbReference type="InterPro" id="IPR010985">
    <property type="entry name" value="Ribbon_hlx_hlx"/>
</dbReference>
<evidence type="ECO:0000313" key="3">
    <source>
        <dbReference type="Proteomes" id="UP000748752"/>
    </source>
</evidence>
<dbReference type="RefSeq" id="WP_200233620.1">
    <property type="nucleotide sequence ID" value="NZ_NRRV01000003.1"/>
</dbReference>
<evidence type="ECO:0000259" key="1">
    <source>
        <dbReference type="Pfam" id="PF22513"/>
    </source>
</evidence>
<dbReference type="Proteomes" id="UP000748752">
    <property type="component" value="Unassembled WGS sequence"/>
</dbReference>
<feature type="domain" description="Antitoxin FitA-like ribbon-helix-helix" evidence="1">
    <location>
        <begin position="17"/>
        <end position="54"/>
    </location>
</feature>
<dbReference type="Pfam" id="PF22513">
    <property type="entry name" value="FitA-like_RHH"/>
    <property type="match status" value="1"/>
</dbReference>